<gene>
    <name evidence="4" type="ORF">HCU74_08650</name>
</gene>
<proteinExistence type="predicted"/>
<keyword evidence="2" id="KW-0012">Acyltransferase</keyword>
<sequence length="297" mass="33382">MIRIQNTDWHSHSELLSRIRYTVFVEEQQVPPALELDEHDEHADHFLVFSGDTAVATARLLDDGGVGRMAVLVEHRGQGIGLALMSHIIDRGRQLGFERLHLSAQEHALPFYGRLGFIPVGDSYQDAGIPHRTMTLALNPGPRQAVATEHFADAAFTCACQARRRLRIFSQSLEPELYANTFLVGVISRLARRHRITGVDLLMCDDQPLREGFHPLLALSQKLSSSIELRVVDPIHTSESQHFSVIADDQAIFAYGRHKDAPGWLAVNSPAQVKEPLESFHRMWPQGTTSPWLRRLP</sequence>
<protein>
    <submittedName>
        <fullName evidence="4">GNAT family N-acetyltransferase</fullName>
    </submittedName>
</protein>
<feature type="domain" description="N-acetyltransferase" evidence="3">
    <location>
        <begin position="1"/>
        <end position="139"/>
    </location>
</feature>
<dbReference type="InterPro" id="IPR000182">
    <property type="entry name" value="GNAT_dom"/>
</dbReference>
<dbReference type="InterPro" id="IPR050832">
    <property type="entry name" value="Bact_Acetyltransf"/>
</dbReference>
<evidence type="ECO:0000313" key="4">
    <source>
        <dbReference type="EMBL" id="NKI17485.1"/>
    </source>
</evidence>
<dbReference type="RefSeq" id="WP_168449978.1">
    <property type="nucleotide sequence ID" value="NZ_JAAWWK010000002.1"/>
</dbReference>
<evidence type="ECO:0000256" key="2">
    <source>
        <dbReference type="ARBA" id="ARBA00023315"/>
    </source>
</evidence>
<dbReference type="Gene3D" id="3.40.630.30">
    <property type="match status" value="1"/>
</dbReference>
<dbReference type="EMBL" id="JAAWWK010000002">
    <property type="protein sequence ID" value="NKI17485.1"/>
    <property type="molecule type" value="Genomic_DNA"/>
</dbReference>
<name>A0ABX1GE69_9GAMM</name>
<evidence type="ECO:0000259" key="3">
    <source>
        <dbReference type="PROSITE" id="PS51186"/>
    </source>
</evidence>
<dbReference type="InterPro" id="IPR016181">
    <property type="entry name" value="Acyl_CoA_acyltransferase"/>
</dbReference>
<dbReference type="CDD" id="cd04301">
    <property type="entry name" value="NAT_SF"/>
    <property type="match status" value="1"/>
</dbReference>
<dbReference type="PROSITE" id="PS51186">
    <property type="entry name" value="GNAT"/>
    <property type="match status" value="1"/>
</dbReference>
<reference evidence="4 5" key="1">
    <citation type="submission" date="2020-04" db="EMBL/GenBank/DDBJ databases">
        <authorList>
            <person name="Yoon J."/>
        </authorList>
    </citation>
    <scope>NUCLEOTIDE SEQUENCE [LARGE SCALE GENOMIC DNA]</scope>
    <source>
        <strain evidence="4 5">KMU-166</strain>
    </source>
</reference>
<dbReference type="PANTHER" id="PTHR43877">
    <property type="entry name" value="AMINOALKYLPHOSPHONATE N-ACETYLTRANSFERASE-RELATED-RELATED"/>
    <property type="match status" value="1"/>
</dbReference>
<dbReference type="Pfam" id="PF13673">
    <property type="entry name" value="Acetyltransf_10"/>
    <property type="match status" value="1"/>
</dbReference>
<dbReference type="InterPro" id="IPR057691">
    <property type="entry name" value="DUF7931"/>
</dbReference>
<keyword evidence="5" id="KW-1185">Reference proteome</keyword>
<dbReference type="Proteomes" id="UP000765845">
    <property type="component" value="Unassembled WGS sequence"/>
</dbReference>
<evidence type="ECO:0000313" key="5">
    <source>
        <dbReference type="Proteomes" id="UP000765845"/>
    </source>
</evidence>
<organism evidence="4 5">
    <name type="scientific">Spongiibacter thalassae</name>
    <dbReference type="NCBI Taxonomy" id="2721624"/>
    <lineage>
        <taxon>Bacteria</taxon>
        <taxon>Pseudomonadati</taxon>
        <taxon>Pseudomonadota</taxon>
        <taxon>Gammaproteobacteria</taxon>
        <taxon>Cellvibrionales</taxon>
        <taxon>Spongiibacteraceae</taxon>
        <taxon>Spongiibacter</taxon>
    </lineage>
</organism>
<dbReference type="Pfam" id="PF25559">
    <property type="entry name" value="DUF7931"/>
    <property type="match status" value="1"/>
</dbReference>
<accession>A0ABX1GE69</accession>
<evidence type="ECO:0000256" key="1">
    <source>
        <dbReference type="ARBA" id="ARBA00022679"/>
    </source>
</evidence>
<comment type="caution">
    <text evidence="4">The sequence shown here is derived from an EMBL/GenBank/DDBJ whole genome shotgun (WGS) entry which is preliminary data.</text>
</comment>
<dbReference type="SUPFAM" id="SSF55729">
    <property type="entry name" value="Acyl-CoA N-acyltransferases (Nat)"/>
    <property type="match status" value="1"/>
</dbReference>
<keyword evidence="1" id="KW-0808">Transferase</keyword>